<dbReference type="AlphaFoldDB" id="K5VQM6"/>
<dbReference type="RefSeq" id="XP_007332666.1">
    <property type="nucleotide sequence ID" value="XM_007332604.1"/>
</dbReference>
<evidence type="ECO:0000256" key="5">
    <source>
        <dbReference type="ARBA" id="ARBA00023306"/>
    </source>
</evidence>
<comment type="similarity">
    <text evidence="6">Belongs to the cullin family.</text>
</comment>
<dbReference type="SMART" id="SM00182">
    <property type="entry name" value="CULLIN"/>
    <property type="match status" value="1"/>
</dbReference>
<dbReference type="HOGENOM" id="CLU_007149_2_0_1"/>
<dbReference type="InterPro" id="IPR044554">
    <property type="entry name" value="ANAPC2"/>
</dbReference>
<evidence type="ECO:0000256" key="4">
    <source>
        <dbReference type="ARBA" id="ARBA00022786"/>
    </source>
</evidence>
<dbReference type="Gene3D" id="3.30.230.130">
    <property type="entry name" value="Cullin, Chain C, Domain 2"/>
    <property type="match status" value="1"/>
</dbReference>
<feature type="domain" description="Cullin family profile" evidence="8">
    <location>
        <begin position="419"/>
        <end position="694"/>
    </location>
</feature>
<dbReference type="Pfam" id="PF25773">
    <property type="entry name" value="TPR_ANAPC2"/>
    <property type="match status" value="1"/>
</dbReference>
<dbReference type="OMA" id="AAKWQES"/>
<dbReference type="GO" id="GO:0070979">
    <property type="term" value="P:protein K11-linked ubiquitination"/>
    <property type="evidence" value="ECO:0007669"/>
    <property type="project" value="TreeGrafter"/>
</dbReference>
<organism evidence="9 10">
    <name type="scientific">Agaricus bisporus var. burnettii (strain JB137-S8 / ATCC MYA-4627 / FGSC 10392)</name>
    <name type="common">White button mushroom</name>
    <dbReference type="NCBI Taxonomy" id="597362"/>
    <lineage>
        <taxon>Eukaryota</taxon>
        <taxon>Fungi</taxon>
        <taxon>Dikarya</taxon>
        <taxon>Basidiomycota</taxon>
        <taxon>Agaricomycotina</taxon>
        <taxon>Agaricomycetes</taxon>
        <taxon>Agaricomycetidae</taxon>
        <taxon>Agaricales</taxon>
        <taxon>Agaricineae</taxon>
        <taxon>Agaricaceae</taxon>
        <taxon>Agaricus</taxon>
    </lineage>
</organism>
<reference evidence="10" key="1">
    <citation type="journal article" date="2012" name="Proc. Natl. Acad. Sci. U.S.A.">
        <title>Genome sequence of the button mushroom Agaricus bisporus reveals mechanisms governing adaptation to a humic-rich ecological niche.</title>
        <authorList>
            <person name="Morin E."/>
            <person name="Kohler A."/>
            <person name="Baker A.R."/>
            <person name="Foulongne-Oriol M."/>
            <person name="Lombard V."/>
            <person name="Nagy L.G."/>
            <person name="Ohm R.A."/>
            <person name="Patyshakuliyeva A."/>
            <person name="Brun A."/>
            <person name="Aerts A.L."/>
            <person name="Bailey A.M."/>
            <person name="Billette C."/>
            <person name="Coutinho P.M."/>
            <person name="Deakin G."/>
            <person name="Doddapaneni H."/>
            <person name="Floudas D."/>
            <person name="Grimwood J."/>
            <person name="Hilden K."/>
            <person name="Kuees U."/>
            <person name="LaButti K.M."/>
            <person name="Lapidus A."/>
            <person name="Lindquist E.A."/>
            <person name="Lucas S.M."/>
            <person name="Murat C."/>
            <person name="Riley R.W."/>
            <person name="Salamov A.A."/>
            <person name="Schmutz J."/>
            <person name="Subramanian V."/>
            <person name="Woesten H.A.B."/>
            <person name="Xu J."/>
            <person name="Eastwood D.C."/>
            <person name="Foster G.D."/>
            <person name="Sonnenberg A.S."/>
            <person name="Cullen D."/>
            <person name="de Vries R.P."/>
            <person name="Lundell T."/>
            <person name="Hibbett D.S."/>
            <person name="Henrissat B."/>
            <person name="Burton K.S."/>
            <person name="Kerrigan R.W."/>
            <person name="Challen M.P."/>
            <person name="Grigoriev I.V."/>
            <person name="Martin F."/>
        </authorList>
    </citation>
    <scope>NUCLEOTIDE SEQUENCE [LARGE SCALE GENOMIC DNA]</scope>
    <source>
        <strain evidence="10">JB137-S8 / ATCC MYA-4627 / FGSC 10392</strain>
    </source>
</reference>
<sequence>MASDALRSQVAAKWQESFARLNRHEPGIAGLVRFSHAWNVALAVLRPRRLDELKEDVDIELVRSAFAVINGGRRLPFLLETFLEELKKRYWMVGKDVEEYMARFEQTENAEVIRDLVLRLVAWFKHWAPLPELRLGSTIYSAYTLSFQTHLFSIVPPSFATGFKALVSSTLSASASTTKSHGHDTDDPNAPIWQSFETLGLIDRYESIIATVGYEFIEHHVLDTCTAEWSRPMLSELRDWMSEKVVPWMLLIYARGATNAEEARSMLQGVGSRFDFHINKTLCDLRTKEIFDIIIDFPESNGALMDLKDCLQRVDQRPALVKALRQANRKRLLHPGADTKLILSQYVATIKCLRIIDPPGVLLFKVADPIRRYLRDRPDTIRCIVANLVGDDSDSPDSLLDDTIDSTSGSGGGQITTTNPAHLIDDYSDPNWDPEPIDAGPEFRANKPQDVLSTLVSIYDSQDLFVKEVQILLAQRLLSIPILSNTTVEDTNGTTERIEKERRTLEILKLRFGEMALGVCEVMLKDMTDSKRIDSHIQNQLSLSSSSSTPPSSADINVVHPTIISHHFWPSSDPSAFSSLSNQHHHQQQQNQQQSSSSFMLPGQFKTLQSTYLSQFTKFKPDKTLRFLPNLGSVTLLIRFEDEREMEVQVGAIEAGVLELFNMKGEEEVEGDVENKEGAMLSLDELIQGLGGIDKGSVLKALLTWIDYGVLEEVEGREGMFRVLEVENDRKREGGGGGGGGGGEGEERTRQAVAAHVHAQESNLPPVVSAQQQQADQMRVYWKFIEGMLTNLGGLPIDRIQSMLRFAPGYDQSVDQLSMFLDAARREGVVVFREATQKNKKNIEHFVRPVKSQITTENLNSFFDHVVAIYLTGARGLSIFHAPTG</sequence>
<dbReference type="SUPFAM" id="SSF75632">
    <property type="entry name" value="Cullin homology domain"/>
    <property type="match status" value="1"/>
</dbReference>
<dbReference type="FunCoup" id="K5VQM6">
    <property type="interactions" value="427"/>
</dbReference>
<gene>
    <name evidence="9" type="ORF">AGABI1DRAFT_108611</name>
</gene>
<dbReference type="InterPro" id="IPR014786">
    <property type="entry name" value="ANAPC2_C"/>
</dbReference>
<dbReference type="KEGG" id="abp:AGABI1DRAFT108611"/>
<accession>K5VQM6</accession>
<feature type="region of interest" description="Disordered" evidence="7">
    <location>
        <begin position="395"/>
        <end position="443"/>
    </location>
</feature>
<dbReference type="InParanoid" id="K5VQM6"/>
<dbReference type="PANTHER" id="PTHR45957:SF1">
    <property type="entry name" value="ANAPHASE-PROMOTING COMPLEX SUBUNIT 2"/>
    <property type="match status" value="1"/>
</dbReference>
<evidence type="ECO:0000256" key="1">
    <source>
        <dbReference type="ARBA" id="ARBA00016068"/>
    </source>
</evidence>
<dbReference type="GO" id="GO:0051301">
    <property type="term" value="P:cell division"/>
    <property type="evidence" value="ECO:0007669"/>
    <property type="project" value="UniProtKB-KW"/>
</dbReference>
<keyword evidence="4" id="KW-0833">Ubl conjugation pathway</keyword>
<keyword evidence="2" id="KW-0132">Cell division</keyword>
<dbReference type="GO" id="GO:0005680">
    <property type="term" value="C:anaphase-promoting complex"/>
    <property type="evidence" value="ECO:0007669"/>
    <property type="project" value="TreeGrafter"/>
</dbReference>
<dbReference type="STRING" id="597362.K5VQM6"/>
<proteinExistence type="inferred from homology"/>
<dbReference type="Gene3D" id="1.20.1310.10">
    <property type="entry name" value="Cullin Repeats"/>
    <property type="match status" value="1"/>
</dbReference>
<dbReference type="GO" id="GO:0007091">
    <property type="term" value="P:metaphase/anaphase transition of mitotic cell cycle"/>
    <property type="evidence" value="ECO:0007669"/>
    <property type="project" value="TreeGrafter"/>
</dbReference>
<evidence type="ECO:0000256" key="2">
    <source>
        <dbReference type="ARBA" id="ARBA00022618"/>
    </source>
</evidence>
<protein>
    <recommendedName>
        <fullName evidence="1">Anaphase-promoting complex subunit 2</fullName>
    </recommendedName>
</protein>
<feature type="region of interest" description="Disordered" evidence="7">
    <location>
        <begin position="575"/>
        <end position="598"/>
    </location>
</feature>
<keyword evidence="10" id="KW-1185">Reference proteome</keyword>
<dbReference type="GO" id="GO:0006511">
    <property type="term" value="P:ubiquitin-dependent protein catabolic process"/>
    <property type="evidence" value="ECO:0007669"/>
    <property type="project" value="InterPro"/>
</dbReference>
<dbReference type="InterPro" id="IPR036317">
    <property type="entry name" value="Cullin_homology_sf"/>
</dbReference>
<dbReference type="Gene3D" id="1.10.10.10">
    <property type="entry name" value="Winged helix-like DNA-binding domain superfamily/Winged helix DNA-binding domain"/>
    <property type="match status" value="1"/>
</dbReference>
<dbReference type="InterPro" id="IPR057975">
    <property type="entry name" value="TPR_ANAPC2"/>
</dbReference>
<dbReference type="Proteomes" id="UP000008493">
    <property type="component" value="Unassembled WGS sequence"/>
</dbReference>
<dbReference type="SMART" id="SM01013">
    <property type="entry name" value="APC2"/>
    <property type="match status" value="1"/>
</dbReference>
<keyword evidence="5" id="KW-0131">Cell cycle</keyword>
<dbReference type="EMBL" id="JH971400">
    <property type="protein sequence ID" value="EKM76769.1"/>
    <property type="molecule type" value="Genomic_DNA"/>
</dbReference>
<keyword evidence="3" id="KW-0498">Mitosis</keyword>
<dbReference type="SUPFAM" id="SSF46785">
    <property type="entry name" value="Winged helix' DNA-binding domain"/>
    <property type="match status" value="1"/>
</dbReference>
<dbReference type="eggNOG" id="KOG2165">
    <property type="taxonomic scope" value="Eukaryota"/>
</dbReference>
<dbReference type="PROSITE" id="PS50069">
    <property type="entry name" value="CULLIN_2"/>
    <property type="match status" value="1"/>
</dbReference>
<dbReference type="InterPro" id="IPR036388">
    <property type="entry name" value="WH-like_DNA-bd_sf"/>
</dbReference>
<dbReference type="OrthoDB" id="5581181at2759"/>
<evidence type="ECO:0000313" key="9">
    <source>
        <dbReference type="EMBL" id="EKM76769.1"/>
    </source>
</evidence>
<dbReference type="InterPro" id="IPR016158">
    <property type="entry name" value="Cullin_homology"/>
</dbReference>
<dbReference type="GO" id="GO:0031625">
    <property type="term" value="F:ubiquitin protein ligase binding"/>
    <property type="evidence" value="ECO:0007669"/>
    <property type="project" value="InterPro"/>
</dbReference>
<dbReference type="InterPro" id="IPR036390">
    <property type="entry name" value="WH_DNA-bd_sf"/>
</dbReference>
<dbReference type="PANTHER" id="PTHR45957">
    <property type="entry name" value="ANAPHASE-PROMOTING COMPLEX SUBUNIT 2"/>
    <property type="match status" value="1"/>
</dbReference>
<feature type="compositionally biased region" description="Acidic residues" evidence="7">
    <location>
        <begin position="395"/>
        <end position="404"/>
    </location>
</feature>
<evidence type="ECO:0000259" key="8">
    <source>
        <dbReference type="PROSITE" id="PS50069"/>
    </source>
</evidence>
<name>K5VQM6_AGABU</name>
<dbReference type="GeneID" id="18822595"/>
<evidence type="ECO:0000256" key="7">
    <source>
        <dbReference type="SAM" id="MobiDB-lite"/>
    </source>
</evidence>
<feature type="region of interest" description="Disordered" evidence="7">
    <location>
        <begin position="730"/>
        <end position="750"/>
    </location>
</feature>
<evidence type="ECO:0000256" key="6">
    <source>
        <dbReference type="PROSITE-ProRule" id="PRU00330"/>
    </source>
</evidence>
<evidence type="ECO:0000313" key="10">
    <source>
        <dbReference type="Proteomes" id="UP000008493"/>
    </source>
</evidence>
<evidence type="ECO:0000256" key="3">
    <source>
        <dbReference type="ARBA" id="ARBA00022776"/>
    </source>
</evidence>
<dbReference type="Pfam" id="PF08672">
    <property type="entry name" value="ANAPC2"/>
    <property type="match status" value="1"/>
</dbReference>